<keyword evidence="2" id="KW-0479">Metal-binding</keyword>
<evidence type="ECO:0000256" key="13">
    <source>
        <dbReference type="ARBA" id="ARBA00048954"/>
    </source>
</evidence>
<dbReference type="Pfam" id="PF06733">
    <property type="entry name" value="DEAD_2"/>
    <property type="match status" value="1"/>
</dbReference>
<keyword evidence="16" id="KW-1185">Reference proteome</keyword>
<evidence type="ECO:0000256" key="7">
    <source>
        <dbReference type="ARBA" id="ARBA00023004"/>
    </source>
</evidence>
<dbReference type="Gene3D" id="3.40.50.300">
    <property type="entry name" value="P-loop containing nucleotide triphosphate hydrolases"/>
    <property type="match status" value="2"/>
</dbReference>
<dbReference type="SMART" id="SM00487">
    <property type="entry name" value="DEXDc"/>
    <property type="match status" value="1"/>
</dbReference>
<keyword evidence="8" id="KW-0411">Iron-sulfur</keyword>
<comment type="catalytic activity">
    <reaction evidence="13">
        <text>ATP + H2O = ADP + phosphate + H(+)</text>
        <dbReference type="Rhea" id="RHEA:13065"/>
        <dbReference type="ChEBI" id="CHEBI:15377"/>
        <dbReference type="ChEBI" id="CHEBI:15378"/>
        <dbReference type="ChEBI" id="CHEBI:30616"/>
        <dbReference type="ChEBI" id="CHEBI:43474"/>
        <dbReference type="ChEBI" id="CHEBI:456216"/>
        <dbReference type="EC" id="5.6.2.3"/>
    </reaction>
</comment>
<keyword evidence="4" id="KW-0378">Hydrolase</keyword>
<dbReference type="GO" id="GO:0003677">
    <property type="term" value="F:DNA binding"/>
    <property type="evidence" value="ECO:0007669"/>
    <property type="project" value="UniProtKB-KW"/>
</dbReference>
<dbReference type="GO" id="GO:0016818">
    <property type="term" value="F:hydrolase activity, acting on acid anhydrides, in phosphorus-containing anhydrides"/>
    <property type="evidence" value="ECO:0007669"/>
    <property type="project" value="InterPro"/>
</dbReference>
<dbReference type="PROSITE" id="PS51193">
    <property type="entry name" value="HELICASE_ATP_BIND_2"/>
    <property type="match status" value="1"/>
</dbReference>
<dbReference type="InterPro" id="IPR014013">
    <property type="entry name" value="Helic_SF1/SF2_ATP-bd_DinG/Rad3"/>
</dbReference>
<keyword evidence="3" id="KW-0547">Nucleotide-binding</keyword>
<evidence type="ECO:0000256" key="9">
    <source>
        <dbReference type="ARBA" id="ARBA00023125"/>
    </source>
</evidence>
<reference evidence="15 16" key="1">
    <citation type="submission" date="2015-03" db="EMBL/GenBank/DDBJ databases">
        <title>Genome assembly of Sandaracinus amylolyticus DSM 53668.</title>
        <authorList>
            <person name="Sharma G."/>
            <person name="Subramanian S."/>
        </authorList>
    </citation>
    <scope>NUCLEOTIDE SEQUENCE [LARGE SCALE GENOMIC DNA]</scope>
    <source>
        <strain evidence="15 16">DSM 53668</strain>
    </source>
</reference>
<dbReference type="PANTHER" id="PTHR11472">
    <property type="entry name" value="DNA REPAIR DEAD HELICASE RAD3/XP-D SUBFAMILY MEMBER"/>
    <property type="match status" value="1"/>
</dbReference>
<dbReference type="Proteomes" id="UP000034883">
    <property type="component" value="Chromosome"/>
</dbReference>
<dbReference type="OrthoDB" id="9805194at2"/>
<dbReference type="PANTHER" id="PTHR11472:SF34">
    <property type="entry name" value="REGULATOR OF TELOMERE ELONGATION HELICASE 1"/>
    <property type="match status" value="1"/>
</dbReference>
<feature type="domain" description="Helicase ATP-binding" evidence="14">
    <location>
        <begin position="12"/>
        <end position="292"/>
    </location>
</feature>
<dbReference type="KEGG" id="samy:DB32_000645"/>
<dbReference type="InterPro" id="IPR014001">
    <property type="entry name" value="Helicase_ATP-bd"/>
</dbReference>
<keyword evidence="7" id="KW-0408">Iron</keyword>
<evidence type="ECO:0000313" key="16">
    <source>
        <dbReference type="Proteomes" id="UP000034883"/>
    </source>
</evidence>
<dbReference type="AlphaFoldDB" id="A0A0F6VZK0"/>
<keyword evidence="6" id="KW-0067">ATP-binding</keyword>
<organism evidence="15 16">
    <name type="scientific">Sandaracinus amylolyticus</name>
    <dbReference type="NCBI Taxonomy" id="927083"/>
    <lineage>
        <taxon>Bacteria</taxon>
        <taxon>Pseudomonadati</taxon>
        <taxon>Myxococcota</taxon>
        <taxon>Polyangia</taxon>
        <taxon>Polyangiales</taxon>
        <taxon>Sandaracinaceae</taxon>
        <taxon>Sandaracinus</taxon>
    </lineage>
</organism>
<dbReference type="InterPro" id="IPR027417">
    <property type="entry name" value="P-loop_NTPase"/>
</dbReference>
<comment type="similarity">
    <text evidence="11">Belongs to the helicase family. DinG subfamily.</text>
</comment>
<dbReference type="STRING" id="927083.DB32_000645"/>
<protein>
    <recommendedName>
        <fullName evidence="12">DNA 5'-3' helicase</fullName>
        <ecNumber evidence="12">5.6.2.3</ecNumber>
    </recommendedName>
</protein>
<gene>
    <name evidence="15" type="ORF">DB32_000645</name>
</gene>
<dbReference type="EMBL" id="CP011125">
    <property type="protein sequence ID" value="AKF03496.1"/>
    <property type="molecule type" value="Genomic_DNA"/>
</dbReference>
<evidence type="ECO:0000256" key="2">
    <source>
        <dbReference type="ARBA" id="ARBA00022723"/>
    </source>
</evidence>
<dbReference type="GO" id="GO:0043139">
    <property type="term" value="F:5'-3' DNA helicase activity"/>
    <property type="evidence" value="ECO:0007669"/>
    <property type="project" value="UniProtKB-EC"/>
</dbReference>
<dbReference type="InterPro" id="IPR045028">
    <property type="entry name" value="DinG/Rad3-like"/>
</dbReference>
<dbReference type="GO" id="GO:0051536">
    <property type="term" value="F:iron-sulfur cluster binding"/>
    <property type="evidence" value="ECO:0007669"/>
    <property type="project" value="UniProtKB-KW"/>
</dbReference>
<comment type="cofactor">
    <cofactor evidence="1">
        <name>[4Fe-4S] cluster</name>
        <dbReference type="ChEBI" id="CHEBI:49883"/>
    </cofactor>
</comment>
<evidence type="ECO:0000256" key="3">
    <source>
        <dbReference type="ARBA" id="ARBA00022741"/>
    </source>
</evidence>
<dbReference type="InterPro" id="IPR010614">
    <property type="entry name" value="RAD3-like_helicase_DEAD"/>
</dbReference>
<evidence type="ECO:0000256" key="1">
    <source>
        <dbReference type="ARBA" id="ARBA00001966"/>
    </source>
</evidence>
<dbReference type="GO" id="GO:0005524">
    <property type="term" value="F:ATP binding"/>
    <property type="evidence" value="ECO:0007669"/>
    <property type="project" value="UniProtKB-KW"/>
</dbReference>
<dbReference type="Pfam" id="PF13307">
    <property type="entry name" value="Helicase_C_2"/>
    <property type="match status" value="1"/>
</dbReference>
<dbReference type="InterPro" id="IPR006555">
    <property type="entry name" value="ATP-dep_Helicase_C"/>
</dbReference>
<dbReference type="GO" id="GO:0006281">
    <property type="term" value="P:DNA repair"/>
    <property type="evidence" value="ECO:0007669"/>
    <property type="project" value="TreeGrafter"/>
</dbReference>
<evidence type="ECO:0000259" key="14">
    <source>
        <dbReference type="PROSITE" id="PS51193"/>
    </source>
</evidence>
<evidence type="ECO:0000256" key="10">
    <source>
        <dbReference type="ARBA" id="ARBA00023235"/>
    </source>
</evidence>
<sequence length="682" mass="74623">MRARDVLGEGGLLEAAIEGYERRPSQLRMAELVERALDHDGVALIEAGTGTGKTLAYLVPAALSSRRRVIISTGTRTLQDQLVEHDVPRLERALGRPISITVLKGLPNYLCLRRYGELTHSADSLTKPDIARMLPIVREWKERTETGDRAELVDLPEDAAIWTAIQSGSDTRIGRACRHYDDCFVTKARRRADEAHLVVVNHHLFFADLALRAHGGGVLPDHDAVIFDEAHQIEDVATAFFGVQLSSQRIDVLLRDAERAFASVGALDEESQRLLRVVVLRADDLWAALPRTTGPEGGRNPLPESALSSKVRDALFALDVALEALAEHARGRIVMGEVMAHTARRAEQVRTAIGTIAEPSHSHVTWTQQRGRSVSLGASPVDVSSLFRDEVLHRLKSIVFASATLATGRAATNALEPAPTSIVVPDGDVPAPATPAPSTPFAFTKQRLGIDFEVDEEVLPSPFDYAQQAALYLPDLPDPRDPAFLSLAAAELDALIALTGGGAFVLCTSVRVMSELARRLRPALAARRVVTMTQGDAPKNVLLDRFRVAGDAVLFATQSFWEGVDVPGRALRLVVIDKLPFEVPSDPLVEARCQRIEEQGGSPFMEYLVPSAALALKQGFGRLIRTKRDRGVVALLDARVRKKGYGKVLLRSLPDARRCHSFAEVEDFWRGQQDLLALLRKS</sequence>
<dbReference type="RefSeq" id="WP_053230950.1">
    <property type="nucleotide sequence ID" value="NZ_CP011125.1"/>
</dbReference>
<proteinExistence type="inferred from homology"/>
<evidence type="ECO:0000256" key="12">
    <source>
        <dbReference type="ARBA" id="ARBA00044969"/>
    </source>
</evidence>
<dbReference type="GO" id="GO:0046872">
    <property type="term" value="F:metal ion binding"/>
    <property type="evidence" value="ECO:0007669"/>
    <property type="project" value="UniProtKB-KW"/>
</dbReference>
<dbReference type="EC" id="5.6.2.3" evidence="12"/>
<evidence type="ECO:0000256" key="8">
    <source>
        <dbReference type="ARBA" id="ARBA00023014"/>
    </source>
</evidence>
<dbReference type="SUPFAM" id="SSF52540">
    <property type="entry name" value="P-loop containing nucleoside triphosphate hydrolases"/>
    <property type="match status" value="1"/>
</dbReference>
<keyword evidence="5 15" id="KW-0347">Helicase</keyword>
<dbReference type="SMART" id="SM00491">
    <property type="entry name" value="HELICc2"/>
    <property type="match status" value="1"/>
</dbReference>
<evidence type="ECO:0000313" key="15">
    <source>
        <dbReference type="EMBL" id="AKF03496.1"/>
    </source>
</evidence>
<keyword evidence="9" id="KW-0238">DNA-binding</keyword>
<evidence type="ECO:0000256" key="11">
    <source>
        <dbReference type="ARBA" id="ARBA00038058"/>
    </source>
</evidence>
<dbReference type="InterPro" id="IPR011545">
    <property type="entry name" value="DEAD/DEAH_box_helicase_dom"/>
</dbReference>
<evidence type="ECO:0000256" key="5">
    <source>
        <dbReference type="ARBA" id="ARBA00022806"/>
    </source>
</evidence>
<name>A0A0F6VZK0_9BACT</name>
<keyword evidence="10" id="KW-0413">Isomerase</keyword>
<evidence type="ECO:0000256" key="6">
    <source>
        <dbReference type="ARBA" id="ARBA00022840"/>
    </source>
</evidence>
<dbReference type="Pfam" id="PF00270">
    <property type="entry name" value="DEAD"/>
    <property type="match status" value="1"/>
</dbReference>
<evidence type="ECO:0000256" key="4">
    <source>
        <dbReference type="ARBA" id="ARBA00022801"/>
    </source>
</evidence>
<accession>A0A0F6VZK0</accession>